<dbReference type="SUPFAM" id="SSF52540">
    <property type="entry name" value="P-loop containing nucleoside triphosphate hydrolases"/>
    <property type="match status" value="1"/>
</dbReference>
<dbReference type="InterPro" id="IPR005225">
    <property type="entry name" value="Small_GTP-bd"/>
</dbReference>
<dbReference type="InterPro" id="IPR003578">
    <property type="entry name" value="Small_GTPase_Rho"/>
</dbReference>
<evidence type="ECO:0000313" key="5">
    <source>
        <dbReference type="Proteomes" id="UP000593567"/>
    </source>
</evidence>
<dbReference type="GO" id="GO:0005525">
    <property type="term" value="F:GTP binding"/>
    <property type="evidence" value="ECO:0007669"/>
    <property type="project" value="UniProtKB-KW"/>
</dbReference>
<dbReference type="PROSITE" id="PS51420">
    <property type="entry name" value="RHO"/>
    <property type="match status" value="1"/>
</dbReference>
<keyword evidence="5" id="KW-1185">Reference proteome</keyword>
<comment type="caution">
    <text evidence="4">The sequence shown here is derived from an EMBL/GenBank/DDBJ whole genome shotgun (WGS) entry which is preliminary data.</text>
</comment>
<evidence type="ECO:0000256" key="1">
    <source>
        <dbReference type="ARBA" id="ARBA00010142"/>
    </source>
</evidence>
<dbReference type="PRINTS" id="PR00449">
    <property type="entry name" value="RASTRNSFRMNG"/>
</dbReference>
<dbReference type="Proteomes" id="UP000593567">
    <property type="component" value="Unassembled WGS sequence"/>
</dbReference>
<dbReference type="GO" id="GO:0007264">
    <property type="term" value="P:small GTPase-mediated signal transduction"/>
    <property type="evidence" value="ECO:0007669"/>
    <property type="project" value="InterPro"/>
</dbReference>
<evidence type="ECO:0000313" key="4">
    <source>
        <dbReference type="EMBL" id="KAF6027389.1"/>
    </source>
</evidence>
<evidence type="ECO:0000256" key="2">
    <source>
        <dbReference type="ARBA" id="ARBA00022741"/>
    </source>
</evidence>
<sequence>MQSAEKLKIKVCLIGDGAVGKTALIVFHKERRFQDESTPTVSDSETTKISVDGTLVDCELWDTGGQDDYDRLRPLGYLGTDVFIICFTVAGPSSFENVTAKWLPKLNNFNNNFQIILVGTKIDLRDDEETKRRLKERGEHIITTEQGQALCERIKAYKYMETSALTGQGVDQASTI</sequence>
<dbReference type="AlphaFoldDB" id="A0A7J7JLZ4"/>
<accession>A0A7J7JLZ4</accession>
<dbReference type="InterPro" id="IPR027417">
    <property type="entry name" value="P-loop_NTPase"/>
</dbReference>
<dbReference type="Pfam" id="PF00071">
    <property type="entry name" value="Ras"/>
    <property type="match status" value="1"/>
</dbReference>
<dbReference type="EMBL" id="VXIV02002100">
    <property type="protein sequence ID" value="KAF6027389.1"/>
    <property type="molecule type" value="Genomic_DNA"/>
</dbReference>
<comment type="similarity">
    <text evidence="1">Belongs to the small GTPase superfamily. Rho family.</text>
</comment>
<keyword evidence="2" id="KW-0547">Nucleotide-binding</keyword>
<organism evidence="4 5">
    <name type="scientific">Bugula neritina</name>
    <name type="common">Brown bryozoan</name>
    <name type="synonym">Sertularia neritina</name>
    <dbReference type="NCBI Taxonomy" id="10212"/>
    <lineage>
        <taxon>Eukaryota</taxon>
        <taxon>Metazoa</taxon>
        <taxon>Spiralia</taxon>
        <taxon>Lophotrochozoa</taxon>
        <taxon>Bryozoa</taxon>
        <taxon>Gymnolaemata</taxon>
        <taxon>Cheilostomatida</taxon>
        <taxon>Flustrina</taxon>
        <taxon>Buguloidea</taxon>
        <taxon>Bugulidae</taxon>
        <taxon>Bugula</taxon>
    </lineage>
</organism>
<dbReference type="FunFam" id="3.40.50.300:FF:001179">
    <property type="entry name" value="Rho family GTPase"/>
    <property type="match status" value="1"/>
</dbReference>
<dbReference type="SMART" id="SM00173">
    <property type="entry name" value="RAS"/>
    <property type="match status" value="1"/>
</dbReference>
<dbReference type="NCBIfam" id="TIGR00231">
    <property type="entry name" value="small_GTP"/>
    <property type="match status" value="1"/>
</dbReference>
<dbReference type="PROSITE" id="PS51421">
    <property type="entry name" value="RAS"/>
    <property type="match status" value="1"/>
</dbReference>
<dbReference type="GO" id="GO:0003924">
    <property type="term" value="F:GTPase activity"/>
    <property type="evidence" value="ECO:0007669"/>
    <property type="project" value="InterPro"/>
</dbReference>
<evidence type="ECO:0000256" key="3">
    <source>
        <dbReference type="ARBA" id="ARBA00023134"/>
    </source>
</evidence>
<proteinExistence type="inferred from homology"/>
<dbReference type="SMART" id="SM00174">
    <property type="entry name" value="RHO"/>
    <property type="match status" value="1"/>
</dbReference>
<dbReference type="SMART" id="SM00175">
    <property type="entry name" value="RAB"/>
    <property type="match status" value="1"/>
</dbReference>
<dbReference type="PROSITE" id="PS51419">
    <property type="entry name" value="RAB"/>
    <property type="match status" value="1"/>
</dbReference>
<reference evidence="4" key="1">
    <citation type="submission" date="2020-06" db="EMBL/GenBank/DDBJ databases">
        <title>Draft genome of Bugula neritina, a colonial animal packing powerful symbionts and potential medicines.</title>
        <authorList>
            <person name="Rayko M."/>
        </authorList>
    </citation>
    <scope>NUCLEOTIDE SEQUENCE [LARGE SCALE GENOMIC DNA]</scope>
    <source>
        <strain evidence="4">Kwan_BN1</strain>
    </source>
</reference>
<protein>
    <submittedName>
        <fullName evidence="4">Uncharacterized protein</fullName>
    </submittedName>
</protein>
<dbReference type="OrthoDB" id="8830751at2759"/>
<gene>
    <name evidence="4" type="ORF">EB796_014289</name>
</gene>
<keyword evidence="3" id="KW-0342">GTP-binding</keyword>
<dbReference type="Gene3D" id="3.40.50.300">
    <property type="entry name" value="P-loop containing nucleotide triphosphate hydrolases"/>
    <property type="match status" value="1"/>
</dbReference>
<name>A0A7J7JLZ4_BUGNE</name>
<dbReference type="InterPro" id="IPR001806">
    <property type="entry name" value="Small_GTPase"/>
</dbReference>
<dbReference type="PANTHER" id="PTHR24072">
    <property type="entry name" value="RHO FAMILY GTPASE"/>
    <property type="match status" value="1"/>
</dbReference>
<dbReference type="CDD" id="cd00157">
    <property type="entry name" value="Rho"/>
    <property type="match status" value="1"/>
</dbReference>